<proteinExistence type="predicted"/>
<reference evidence="2" key="2">
    <citation type="submission" date="2015-01" db="EMBL/GenBank/DDBJ databases">
        <title>Evolutionary Origins and Diversification of the Mycorrhizal Mutualists.</title>
        <authorList>
            <consortium name="DOE Joint Genome Institute"/>
            <consortium name="Mycorrhizal Genomics Consortium"/>
            <person name="Kohler A."/>
            <person name="Kuo A."/>
            <person name="Nagy L.G."/>
            <person name="Floudas D."/>
            <person name="Copeland A."/>
            <person name="Barry K.W."/>
            <person name="Cichocki N."/>
            <person name="Veneault-Fourrey C."/>
            <person name="LaButti K."/>
            <person name="Lindquist E.A."/>
            <person name="Lipzen A."/>
            <person name="Lundell T."/>
            <person name="Morin E."/>
            <person name="Murat C."/>
            <person name="Riley R."/>
            <person name="Ohm R."/>
            <person name="Sun H."/>
            <person name="Tunlid A."/>
            <person name="Henrissat B."/>
            <person name="Grigoriev I.V."/>
            <person name="Hibbett D.S."/>
            <person name="Martin F."/>
        </authorList>
    </citation>
    <scope>NUCLEOTIDE SEQUENCE [LARGE SCALE GENOMIC DNA]</scope>
    <source>
        <strain evidence="2">LaAM-08-1</strain>
    </source>
</reference>
<dbReference type="Proteomes" id="UP000054477">
    <property type="component" value="Unassembled WGS sequence"/>
</dbReference>
<dbReference type="HOGENOM" id="CLU_2427345_0_0_1"/>
<evidence type="ECO:0000313" key="1">
    <source>
        <dbReference type="EMBL" id="KIJ95195.1"/>
    </source>
</evidence>
<gene>
    <name evidence="1" type="ORF">K443DRAFT_333075</name>
</gene>
<keyword evidence="2" id="KW-1185">Reference proteome</keyword>
<protein>
    <submittedName>
        <fullName evidence="1">Uncharacterized protein</fullName>
    </submittedName>
</protein>
<name>A0A0C9WTD4_9AGAR</name>
<organism evidence="1 2">
    <name type="scientific">Laccaria amethystina LaAM-08-1</name>
    <dbReference type="NCBI Taxonomy" id="1095629"/>
    <lineage>
        <taxon>Eukaryota</taxon>
        <taxon>Fungi</taxon>
        <taxon>Dikarya</taxon>
        <taxon>Basidiomycota</taxon>
        <taxon>Agaricomycotina</taxon>
        <taxon>Agaricomycetes</taxon>
        <taxon>Agaricomycetidae</taxon>
        <taxon>Agaricales</taxon>
        <taxon>Agaricineae</taxon>
        <taxon>Hydnangiaceae</taxon>
        <taxon>Laccaria</taxon>
    </lineage>
</organism>
<reference evidence="1 2" key="1">
    <citation type="submission" date="2014-04" db="EMBL/GenBank/DDBJ databases">
        <authorList>
            <consortium name="DOE Joint Genome Institute"/>
            <person name="Kuo A."/>
            <person name="Kohler A."/>
            <person name="Nagy L.G."/>
            <person name="Floudas D."/>
            <person name="Copeland A."/>
            <person name="Barry K.W."/>
            <person name="Cichocki N."/>
            <person name="Veneault-Fourrey C."/>
            <person name="LaButti K."/>
            <person name="Lindquist E.A."/>
            <person name="Lipzen A."/>
            <person name="Lundell T."/>
            <person name="Morin E."/>
            <person name="Murat C."/>
            <person name="Sun H."/>
            <person name="Tunlid A."/>
            <person name="Henrissat B."/>
            <person name="Grigoriev I.V."/>
            <person name="Hibbett D.S."/>
            <person name="Martin F."/>
            <person name="Nordberg H.P."/>
            <person name="Cantor M.N."/>
            <person name="Hua S.X."/>
        </authorList>
    </citation>
    <scope>NUCLEOTIDE SEQUENCE [LARGE SCALE GENOMIC DNA]</scope>
    <source>
        <strain evidence="1 2">LaAM-08-1</strain>
    </source>
</reference>
<dbReference type="AlphaFoldDB" id="A0A0C9WTD4"/>
<sequence length="91" mass="10529">MTWMIIDQRSTSTLGSYLSMSQALWSVGRYPIEKRAVSPGFGQMQKSRCYLTLDPGNKTSILVHYQNLPLYSVNEVRRPFRVFQRCCPHCP</sequence>
<accession>A0A0C9WTD4</accession>
<evidence type="ECO:0000313" key="2">
    <source>
        <dbReference type="Proteomes" id="UP000054477"/>
    </source>
</evidence>
<dbReference type="EMBL" id="KN838764">
    <property type="protein sequence ID" value="KIJ95195.1"/>
    <property type="molecule type" value="Genomic_DNA"/>
</dbReference>